<dbReference type="EMBL" id="FMIA01000002">
    <property type="protein sequence ID" value="SCL56755.1"/>
    <property type="molecule type" value="Genomic_DNA"/>
</dbReference>
<dbReference type="OrthoDB" id="3401121at2"/>
<sequence>MNAFLAQLPALLGVLVGTLGTILATSLADRGRWRRGQRVRWDERRLEAYVELSRAVKEIHAVSMRMLVAARPDRSGHAIEREEGLARLAEADVRNTLAWENVLLLGDAATVEAGRGWREAVWRIERMAHDPNGQDDHGTRLVDLKGRADRARDAFYQAARTGLGVPGGSVAQSDWLAARHEHRVGAGLASSWHS</sequence>
<name>A0A1C6URQ6_9ACTN</name>
<keyword evidence="2" id="KW-1185">Reference proteome</keyword>
<accession>A0A1C6URQ6</accession>
<evidence type="ECO:0000313" key="2">
    <source>
        <dbReference type="Proteomes" id="UP000198937"/>
    </source>
</evidence>
<dbReference type="STRING" id="683228.GA0070617_3329"/>
<evidence type="ECO:0000313" key="1">
    <source>
        <dbReference type="EMBL" id="SCL56755.1"/>
    </source>
</evidence>
<proteinExistence type="predicted"/>
<dbReference type="RefSeq" id="WP_091438831.1">
    <property type="nucleotide sequence ID" value="NZ_BMMJ01000005.1"/>
</dbReference>
<gene>
    <name evidence="1" type="ORF">GA0070617_3329</name>
</gene>
<dbReference type="AlphaFoldDB" id="A0A1C6URQ6"/>
<protein>
    <recommendedName>
        <fullName evidence="3">Secreted protein</fullName>
    </recommendedName>
</protein>
<dbReference type="Proteomes" id="UP000198937">
    <property type="component" value="Unassembled WGS sequence"/>
</dbReference>
<organism evidence="1 2">
    <name type="scientific">Micromonospora yangpuensis</name>
    <dbReference type="NCBI Taxonomy" id="683228"/>
    <lineage>
        <taxon>Bacteria</taxon>
        <taxon>Bacillati</taxon>
        <taxon>Actinomycetota</taxon>
        <taxon>Actinomycetes</taxon>
        <taxon>Micromonosporales</taxon>
        <taxon>Micromonosporaceae</taxon>
        <taxon>Micromonospora</taxon>
    </lineage>
</organism>
<reference evidence="1 2" key="1">
    <citation type="submission" date="2016-06" db="EMBL/GenBank/DDBJ databases">
        <authorList>
            <person name="Kjaerup R.B."/>
            <person name="Dalgaard T.S."/>
            <person name="Juul-Madsen H.R."/>
        </authorList>
    </citation>
    <scope>NUCLEOTIDE SEQUENCE [LARGE SCALE GENOMIC DNA]</scope>
    <source>
        <strain evidence="1 2">DSM 45577</strain>
    </source>
</reference>
<evidence type="ECO:0008006" key="3">
    <source>
        <dbReference type="Google" id="ProtNLM"/>
    </source>
</evidence>